<dbReference type="Gene3D" id="3.20.20.140">
    <property type="entry name" value="Metal-dependent hydrolases"/>
    <property type="match status" value="1"/>
</dbReference>
<comment type="similarity">
    <text evidence="3">Belongs to the metallo-dependent hydrolases superfamily.</text>
</comment>
<keyword evidence="1 3" id="KW-0210">Decarboxylase</keyword>
<keyword evidence="6" id="KW-1185">Reference proteome</keyword>
<dbReference type="InterPro" id="IPR006680">
    <property type="entry name" value="Amidohydro-rel"/>
</dbReference>
<dbReference type="InterPro" id="IPR032466">
    <property type="entry name" value="Metal_Hydrolase"/>
</dbReference>
<dbReference type="PANTHER" id="PTHR21240">
    <property type="entry name" value="2-AMINO-3-CARBOXYLMUCONATE-6-SEMIALDEHYDE DECARBOXYLASE"/>
    <property type="match status" value="1"/>
</dbReference>
<dbReference type="STRING" id="114155.A0A4Q9PDN9"/>
<dbReference type="GO" id="GO:0016787">
    <property type="term" value="F:hydrolase activity"/>
    <property type="evidence" value="ECO:0007669"/>
    <property type="project" value="UniProtKB-KW"/>
</dbReference>
<accession>A0A4Q9PDN9</accession>
<dbReference type="GO" id="GO:0019748">
    <property type="term" value="P:secondary metabolic process"/>
    <property type="evidence" value="ECO:0007669"/>
    <property type="project" value="TreeGrafter"/>
</dbReference>
<dbReference type="OMA" id="GHMGERI"/>
<evidence type="ECO:0000259" key="4">
    <source>
        <dbReference type="Pfam" id="PF04909"/>
    </source>
</evidence>
<gene>
    <name evidence="5" type="ORF">BD310DRAFT_945359</name>
</gene>
<evidence type="ECO:0000256" key="2">
    <source>
        <dbReference type="ARBA" id="ARBA00023239"/>
    </source>
</evidence>
<keyword evidence="5" id="KW-0378">Hydrolase</keyword>
<dbReference type="EMBL" id="ML145091">
    <property type="protein sequence ID" value="TBU62880.1"/>
    <property type="molecule type" value="Genomic_DNA"/>
</dbReference>
<feature type="domain" description="Amidohydrolase-related" evidence="4">
    <location>
        <begin position="66"/>
        <end position="339"/>
    </location>
</feature>
<evidence type="ECO:0000313" key="6">
    <source>
        <dbReference type="Proteomes" id="UP000292082"/>
    </source>
</evidence>
<dbReference type="GO" id="GO:0005829">
    <property type="term" value="C:cytosol"/>
    <property type="evidence" value="ECO:0007669"/>
    <property type="project" value="TreeGrafter"/>
</dbReference>
<evidence type="ECO:0000313" key="5">
    <source>
        <dbReference type="EMBL" id="TBU62880.1"/>
    </source>
</evidence>
<organism evidence="5 6">
    <name type="scientific">Dichomitus squalens</name>
    <dbReference type="NCBI Taxonomy" id="114155"/>
    <lineage>
        <taxon>Eukaryota</taxon>
        <taxon>Fungi</taxon>
        <taxon>Dikarya</taxon>
        <taxon>Basidiomycota</taxon>
        <taxon>Agaricomycotina</taxon>
        <taxon>Agaricomycetes</taxon>
        <taxon>Polyporales</taxon>
        <taxon>Polyporaceae</taxon>
        <taxon>Dichomitus</taxon>
    </lineage>
</organism>
<evidence type="ECO:0000256" key="3">
    <source>
        <dbReference type="RuleBase" id="RU366045"/>
    </source>
</evidence>
<dbReference type="SUPFAM" id="SSF51556">
    <property type="entry name" value="Metallo-dependent hydrolases"/>
    <property type="match status" value="1"/>
</dbReference>
<evidence type="ECO:0000256" key="1">
    <source>
        <dbReference type="ARBA" id="ARBA00022793"/>
    </source>
</evidence>
<dbReference type="PANTHER" id="PTHR21240:SF31">
    <property type="entry name" value="AMIDOHYDROLASE FAMILY PROTEIN (AFU_ORTHOLOGUE AFUA_7G05840)"/>
    <property type="match status" value="1"/>
</dbReference>
<keyword evidence="2 3" id="KW-0456">Lyase</keyword>
<dbReference type="Pfam" id="PF04909">
    <property type="entry name" value="Amidohydro_2"/>
    <property type="match status" value="1"/>
</dbReference>
<proteinExistence type="inferred from homology"/>
<dbReference type="Proteomes" id="UP000292082">
    <property type="component" value="Unassembled WGS sequence"/>
</dbReference>
<name>A0A4Q9PDN9_9APHY</name>
<dbReference type="GO" id="GO:0016831">
    <property type="term" value="F:carboxy-lyase activity"/>
    <property type="evidence" value="ECO:0007669"/>
    <property type="project" value="UniProtKB-KW"/>
</dbReference>
<reference evidence="5 6" key="1">
    <citation type="submission" date="2019-01" db="EMBL/GenBank/DDBJ databases">
        <title>Draft genome sequences of three monokaryotic isolates of the white-rot basidiomycete fungus Dichomitus squalens.</title>
        <authorList>
            <consortium name="DOE Joint Genome Institute"/>
            <person name="Lopez S.C."/>
            <person name="Andreopoulos B."/>
            <person name="Pangilinan J."/>
            <person name="Lipzen A."/>
            <person name="Riley R."/>
            <person name="Ahrendt S."/>
            <person name="Ng V."/>
            <person name="Barry K."/>
            <person name="Daum C."/>
            <person name="Grigoriev I.V."/>
            <person name="Hilden K.S."/>
            <person name="Makela M.R."/>
            <person name="de Vries R.P."/>
        </authorList>
    </citation>
    <scope>NUCLEOTIDE SEQUENCE [LARGE SCALE GENOMIC DNA]</scope>
    <source>
        <strain evidence="5 6">CBS 464.89</strain>
    </source>
</reference>
<sequence length="343" mass="37701">MARHVSLLLLSSLLVSHTAYGRVWNDTGVGSIIFEEAWTVPELIHQAELSRQLMVLSCASPCIQGIQDAANASAMATSVNDQLASQISNNTVRFGAFAALAMHDPAAAAQELNRTVTELGFLGALLNDYQQAGTPDNGMLLVLTRLGSGTETFIFYDQPEFDVFWQMAVDLDVPVYLHPRTNPDPVETLLYAHAPFLIGATQEFAVTLSTHILGLCTNGVFDRFPNLTVIVGHLGERIPSDLFRINDQLTRQVAVGMPMQKNVTFYFQHNILETTSGNFAPDLVRFHAQQIGLDRILYSVDYPYVAMEQGAAFLANDVPAFLNDTEALALMRGRAIEVLKLND</sequence>
<dbReference type="AlphaFoldDB" id="A0A4Q9PDN9"/>
<protein>
    <submittedName>
        <fullName evidence="5">Amidohydrolase 2</fullName>
    </submittedName>
</protein>
<dbReference type="InterPro" id="IPR032465">
    <property type="entry name" value="ACMSD"/>
</dbReference>